<comment type="caution">
    <text evidence="2">The sequence shown here is derived from an EMBL/GenBank/DDBJ whole genome shotgun (WGS) entry which is preliminary data.</text>
</comment>
<keyword evidence="1" id="KW-1133">Transmembrane helix</keyword>
<keyword evidence="1" id="KW-0472">Membrane</keyword>
<reference evidence="2" key="1">
    <citation type="submission" date="2021-02" db="EMBL/GenBank/DDBJ databases">
        <authorList>
            <person name="Nowell W R."/>
        </authorList>
    </citation>
    <scope>NUCLEOTIDE SEQUENCE</scope>
</reference>
<keyword evidence="1" id="KW-0812">Transmembrane</keyword>
<proteinExistence type="predicted"/>
<feature type="transmembrane region" description="Helical" evidence="1">
    <location>
        <begin position="102"/>
        <end position="118"/>
    </location>
</feature>
<feature type="non-terminal residue" evidence="2">
    <location>
        <position position="1"/>
    </location>
</feature>
<sequence>TAIDQTAWQTIMKTSLPIDNVKLEQWLHNLTWTSNSVAQWQEFYNEAQRFIMYDRGSYMEFNVLPTIPKYEDLQIEPCNRKEIQHSNDQLCHESNDSVACQNTLFLFAFIFFVFKIIFP</sequence>
<organism evidence="2 3">
    <name type="scientific">Rotaria magnacalcarata</name>
    <dbReference type="NCBI Taxonomy" id="392030"/>
    <lineage>
        <taxon>Eukaryota</taxon>
        <taxon>Metazoa</taxon>
        <taxon>Spiralia</taxon>
        <taxon>Gnathifera</taxon>
        <taxon>Rotifera</taxon>
        <taxon>Eurotatoria</taxon>
        <taxon>Bdelloidea</taxon>
        <taxon>Philodinida</taxon>
        <taxon>Philodinidae</taxon>
        <taxon>Rotaria</taxon>
    </lineage>
</organism>
<evidence type="ECO:0000256" key="1">
    <source>
        <dbReference type="SAM" id="Phobius"/>
    </source>
</evidence>
<dbReference type="EMBL" id="CAJOBJ010098407">
    <property type="protein sequence ID" value="CAF4575368.1"/>
    <property type="molecule type" value="Genomic_DNA"/>
</dbReference>
<evidence type="ECO:0000313" key="3">
    <source>
        <dbReference type="Proteomes" id="UP000681720"/>
    </source>
</evidence>
<evidence type="ECO:0000313" key="2">
    <source>
        <dbReference type="EMBL" id="CAF4575368.1"/>
    </source>
</evidence>
<dbReference type="AlphaFoldDB" id="A0A8S2YQ80"/>
<dbReference type="Proteomes" id="UP000681720">
    <property type="component" value="Unassembled WGS sequence"/>
</dbReference>
<accession>A0A8S2YQ80</accession>
<name>A0A8S2YQ80_9BILA</name>
<protein>
    <submittedName>
        <fullName evidence="2">Uncharacterized protein</fullName>
    </submittedName>
</protein>
<gene>
    <name evidence="2" type="ORF">GIL414_LOCUS37857</name>
</gene>